<keyword evidence="1" id="KW-0456">Lyase</keyword>
<proteinExistence type="predicted"/>
<keyword evidence="2" id="KW-1185">Reference proteome</keyword>
<dbReference type="RefSeq" id="WP_277577756.1">
    <property type="nucleotide sequence ID" value="NZ_JANRMI010000002.1"/>
</dbReference>
<dbReference type="Gene3D" id="2.60.120.200">
    <property type="match status" value="1"/>
</dbReference>
<accession>A0ABT6DHE0</accession>
<organism evidence="1 2">
    <name type="scientific">Bdellovibrio svalbardensis</name>
    <dbReference type="NCBI Taxonomy" id="2972972"/>
    <lineage>
        <taxon>Bacteria</taxon>
        <taxon>Pseudomonadati</taxon>
        <taxon>Bdellovibrionota</taxon>
        <taxon>Bdellovibrionia</taxon>
        <taxon>Bdellovibrionales</taxon>
        <taxon>Pseudobdellovibrionaceae</taxon>
        <taxon>Bdellovibrio</taxon>
    </lineage>
</organism>
<protein>
    <submittedName>
        <fullName evidence="1">Polysaccharide lyase</fullName>
    </submittedName>
</protein>
<evidence type="ECO:0000313" key="2">
    <source>
        <dbReference type="Proteomes" id="UP001152321"/>
    </source>
</evidence>
<name>A0ABT6DHE0_9BACT</name>
<dbReference type="EMBL" id="JANRMI010000002">
    <property type="protein sequence ID" value="MDG0816278.1"/>
    <property type="molecule type" value="Genomic_DNA"/>
</dbReference>
<comment type="caution">
    <text evidence="1">The sequence shown here is derived from an EMBL/GenBank/DDBJ whole genome shotgun (WGS) entry which is preliminary data.</text>
</comment>
<dbReference type="InterPro" id="IPR025975">
    <property type="entry name" value="Polysacc_lyase"/>
</dbReference>
<evidence type="ECO:0000313" key="1">
    <source>
        <dbReference type="EMBL" id="MDG0816278.1"/>
    </source>
</evidence>
<sequence length="257" mass="29429">MNHLYIALVILASMQAHGMGKKLPEQASEVFFSDFEKGDFSGWDIKRIPQDHSAIIQSDVVRSGKKAVRFELRKDENVSGGFRSELRDPYFAPLFKETWYSLSFYVPEEFPVTESNSCVFAQWHDQQDPGDGDRNPPIAIRLRGTGELAITGRYNAEKIQKGVPGPELTFYQDRAFKKGEWNDFVVRVFWSYEATGLVQIWRNGQQIVDYRGPIGYNDDKGPYLKIGVYCRETPTSPLVAYHDNYRRAPTAKQLKGE</sequence>
<dbReference type="Pfam" id="PF14099">
    <property type="entry name" value="Polysacc_lyase"/>
    <property type="match status" value="1"/>
</dbReference>
<dbReference type="GO" id="GO:0016829">
    <property type="term" value="F:lyase activity"/>
    <property type="evidence" value="ECO:0007669"/>
    <property type="project" value="UniProtKB-KW"/>
</dbReference>
<dbReference type="Proteomes" id="UP001152321">
    <property type="component" value="Unassembled WGS sequence"/>
</dbReference>
<gene>
    <name evidence="1" type="ORF">NWE73_07875</name>
</gene>
<reference evidence="1" key="1">
    <citation type="submission" date="2022-08" db="EMBL/GenBank/DDBJ databases">
        <title>Novel Bdellovibrio Species Isolated from Svalbard: Designation Bdellovibrio svalbardensis.</title>
        <authorList>
            <person name="Mitchell R.J."/>
            <person name="Choi S.Y."/>
        </authorList>
    </citation>
    <scope>NUCLEOTIDE SEQUENCE</scope>
    <source>
        <strain evidence="1">PAP01</strain>
    </source>
</reference>